<dbReference type="Gene3D" id="3.40.50.10090">
    <property type="match status" value="2"/>
</dbReference>
<reference evidence="2 3" key="1">
    <citation type="journal article" date="2019" name="Int. J. Syst. Evol. Microbiol.">
        <title>The Global Catalogue of Microorganisms (GCM) 10K type strain sequencing project: providing services to taxonomists for standard genome sequencing and annotation.</title>
        <authorList>
            <consortium name="The Broad Institute Genomics Platform"/>
            <consortium name="The Broad Institute Genome Sequencing Center for Infectious Disease"/>
            <person name="Wu L."/>
            <person name="Ma J."/>
        </authorList>
    </citation>
    <scope>NUCLEOTIDE SEQUENCE [LARGE SCALE GENOMIC DNA]</scope>
    <source>
        <strain evidence="2 3">CGMCC 1.12562</strain>
    </source>
</reference>
<keyword evidence="2" id="KW-0456">Lyase</keyword>
<dbReference type="EMBL" id="JBHRWN010000002">
    <property type="protein sequence ID" value="MFC3477727.1"/>
    <property type="molecule type" value="Genomic_DNA"/>
</dbReference>
<dbReference type="RefSeq" id="WP_232571150.1">
    <property type="nucleotide sequence ID" value="NZ_CP089466.1"/>
</dbReference>
<evidence type="ECO:0000313" key="2">
    <source>
        <dbReference type="EMBL" id="MFC3477727.1"/>
    </source>
</evidence>
<dbReference type="GeneID" id="69116339"/>
<sequence length="236" mass="24234">MNVAVFRPADERLDRAVDLLEALGATPVPDPMLEVAPTGDAPRSDGDFAILTSKTGVELADDAGWTPGDAALCAIGDATASACRDAGWTVARVPDEYTSAGLVAELDGDVEGARVEVARSDHGSAVLTDGLNDAGAYVHETILYELTTPEGAGDSAELAADGDLDAALFTSSLTVEHWLDAASDRGIREDALAGLNDATVGCIGPPTRETAEAAGVDVDVVPDDADFEQLARAVLD</sequence>
<dbReference type="GO" id="GO:0004852">
    <property type="term" value="F:uroporphyrinogen-III synthase activity"/>
    <property type="evidence" value="ECO:0007669"/>
    <property type="project" value="UniProtKB-EC"/>
</dbReference>
<dbReference type="CDD" id="cd06578">
    <property type="entry name" value="HemD"/>
    <property type="match status" value="1"/>
</dbReference>
<name>A0ABD5NF77_9EURY</name>
<dbReference type="NCBIfam" id="NF004587">
    <property type="entry name" value="PRK05928.2-5"/>
    <property type="match status" value="1"/>
</dbReference>
<dbReference type="PANTHER" id="PTHR40082:SF1">
    <property type="entry name" value="BLR5956 PROTEIN"/>
    <property type="match status" value="1"/>
</dbReference>
<evidence type="ECO:0000259" key="1">
    <source>
        <dbReference type="Pfam" id="PF02602"/>
    </source>
</evidence>
<dbReference type="SUPFAM" id="SSF69618">
    <property type="entry name" value="HemD-like"/>
    <property type="match status" value="1"/>
</dbReference>
<dbReference type="AlphaFoldDB" id="A0ABD5NF77"/>
<evidence type="ECO:0000313" key="3">
    <source>
        <dbReference type="Proteomes" id="UP001595660"/>
    </source>
</evidence>
<dbReference type="InterPro" id="IPR036108">
    <property type="entry name" value="4pyrrol_syn_uPrphyn_synt_sf"/>
</dbReference>
<organism evidence="2 3">
    <name type="scientific">Halobacterium litoreum</name>
    <dbReference type="NCBI Taxonomy" id="2039234"/>
    <lineage>
        <taxon>Archaea</taxon>
        <taxon>Methanobacteriati</taxon>
        <taxon>Methanobacteriota</taxon>
        <taxon>Stenosarchaea group</taxon>
        <taxon>Halobacteria</taxon>
        <taxon>Halobacteriales</taxon>
        <taxon>Halobacteriaceae</taxon>
        <taxon>Halobacterium</taxon>
    </lineage>
</organism>
<dbReference type="GO" id="GO:0006779">
    <property type="term" value="P:porphyrin-containing compound biosynthetic process"/>
    <property type="evidence" value="ECO:0007669"/>
    <property type="project" value="UniProtKB-ARBA"/>
</dbReference>
<gene>
    <name evidence="2" type="ORF">ACFOKC_08315</name>
</gene>
<protein>
    <submittedName>
        <fullName evidence="2">Uroporphyrinogen-III synthase</fullName>
        <ecNumber evidence="2">4.2.1.75</ecNumber>
    </submittedName>
</protein>
<dbReference type="EC" id="4.2.1.75" evidence="2"/>
<dbReference type="Pfam" id="PF02602">
    <property type="entry name" value="HEM4"/>
    <property type="match status" value="1"/>
</dbReference>
<dbReference type="InterPro" id="IPR003754">
    <property type="entry name" value="4pyrrol_synth_uPrphyn_synth"/>
</dbReference>
<dbReference type="Proteomes" id="UP001595660">
    <property type="component" value="Unassembled WGS sequence"/>
</dbReference>
<keyword evidence="3" id="KW-1185">Reference proteome</keyword>
<comment type="caution">
    <text evidence="2">The sequence shown here is derived from an EMBL/GenBank/DDBJ whole genome shotgun (WGS) entry which is preliminary data.</text>
</comment>
<dbReference type="InterPro" id="IPR039793">
    <property type="entry name" value="UROS/Hem4"/>
</dbReference>
<feature type="domain" description="Tetrapyrrole biosynthesis uroporphyrinogen III synthase" evidence="1">
    <location>
        <begin position="15"/>
        <end position="230"/>
    </location>
</feature>
<accession>A0ABD5NF77</accession>
<dbReference type="PANTHER" id="PTHR40082">
    <property type="entry name" value="BLR5956 PROTEIN"/>
    <property type="match status" value="1"/>
</dbReference>
<proteinExistence type="predicted"/>